<feature type="transmembrane region" description="Helical" evidence="1">
    <location>
        <begin position="91"/>
        <end position="112"/>
    </location>
</feature>
<evidence type="ECO:0000256" key="1">
    <source>
        <dbReference type="SAM" id="Phobius"/>
    </source>
</evidence>
<feature type="transmembrane region" description="Helical" evidence="1">
    <location>
        <begin position="214"/>
        <end position="234"/>
    </location>
</feature>
<feature type="transmembrane region" description="Helical" evidence="1">
    <location>
        <begin position="124"/>
        <end position="143"/>
    </location>
</feature>
<protein>
    <submittedName>
        <fullName evidence="2">Uncharacterized protein</fullName>
    </submittedName>
</protein>
<dbReference type="Proteomes" id="UP000233720">
    <property type="component" value="Unassembled WGS sequence"/>
</dbReference>
<evidence type="ECO:0000313" key="2">
    <source>
        <dbReference type="EMBL" id="PKV10748.1"/>
    </source>
</evidence>
<proteinExistence type="predicted"/>
<evidence type="ECO:0000313" key="3">
    <source>
        <dbReference type="EMBL" id="PKV14982.1"/>
    </source>
</evidence>
<dbReference type="Proteomes" id="UP000233748">
    <property type="component" value="Unassembled WGS sequence"/>
</dbReference>
<keyword evidence="1" id="KW-1133">Transmembrane helix</keyword>
<dbReference type="AlphaFoldDB" id="A0A2N3RE29"/>
<evidence type="ECO:0000313" key="5">
    <source>
        <dbReference type="Proteomes" id="UP000233748"/>
    </source>
</evidence>
<dbReference type="OrthoDB" id="9998128at2"/>
<keyword evidence="1" id="KW-0812">Transmembrane</keyword>
<reference evidence="4 5" key="1">
    <citation type="submission" date="2017-11" db="EMBL/GenBank/DDBJ databases">
        <title>Xanthomonas prunicola sp. nov., a novel pathogen that affects nectarine (Prunus persica var. nectarine) trees.</title>
        <authorList>
            <person name="Lopez M."/>
            <person name="Lopez-Soriano P."/>
            <person name="Garita-Cambronero J."/>
            <person name="Beltran C."/>
            <person name="Taghouti G."/>
            <person name="Portier P."/>
            <person name="Cubero J."/>
            <person name="Fischer-Le Saux M."/>
            <person name="Marco-Noales E."/>
        </authorList>
    </citation>
    <scope>NUCLEOTIDE SEQUENCE [LARGE SCALE GENOMIC DNA]</scope>
    <source>
        <strain evidence="2 4">CFBP8353</strain>
        <strain evidence="3 5">CFBP8354</strain>
    </source>
</reference>
<evidence type="ECO:0000313" key="4">
    <source>
        <dbReference type="Proteomes" id="UP000233720"/>
    </source>
</evidence>
<feature type="transmembrane region" description="Helical" evidence="1">
    <location>
        <begin position="155"/>
        <end position="175"/>
    </location>
</feature>
<keyword evidence="5" id="KW-1185">Reference proteome</keyword>
<name>A0A2N3RE29_9XANT</name>
<feature type="transmembrane region" description="Helical" evidence="1">
    <location>
        <begin position="181"/>
        <end position="202"/>
    </location>
</feature>
<comment type="caution">
    <text evidence="2">The sequence shown here is derived from an EMBL/GenBank/DDBJ whole genome shotgun (WGS) entry which is preliminary data.</text>
</comment>
<dbReference type="EMBL" id="PHKW01000016">
    <property type="protein sequence ID" value="PKV14982.1"/>
    <property type="molecule type" value="Genomic_DNA"/>
</dbReference>
<accession>A0A2N3RE29</accession>
<dbReference type="RefSeq" id="WP_101365085.1">
    <property type="nucleotide sequence ID" value="NZ_PHKV01000016.1"/>
</dbReference>
<keyword evidence="1" id="KW-0472">Membrane</keyword>
<organism evidence="2 4">
    <name type="scientific">Xanthomonas prunicola</name>
    <dbReference type="NCBI Taxonomy" id="2053930"/>
    <lineage>
        <taxon>Bacteria</taxon>
        <taxon>Pseudomonadati</taxon>
        <taxon>Pseudomonadota</taxon>
        <taxon>Gammaproteobacteria</taxon>
        <taxon>Lysobacterales</taxon>
        <taxon>Lysobacteraceae</taxon>
        <taxon>Xanthomonas</taxon>
    </lineage>
</organism>
<sequence>MSLMSSILNKIDPERGRIRGGIDCTNQQLGHIAGELKAMRKFLMDDDGALGKARAKMDCMQCEINTLYERLDRMDNVLATKEKASLSIRPSIFNILLVLFFVLVIFGSSVVLNPAESLSVFDYILYNLPIVAAISAGLGLYVRKNEKLKGLPADGFFFCLSVLFLLASSIIYAVSRSYLEVMVFHASGACPAIFCLWALLLIRKNFDRSSSSHVAILLCSIFSSIFAFCWIYVINEYKPGSYAETLSLMRVLISSLVFKIV</sequence>
<gene>
    <name evidence="2" type="ORF">XpruCFBP8353_21755</name>
    <name evidence="3" type="ORF">XpruCFBP8354_22005</name>
</gene>
<dbReference type="EMBL" id="PHKV01000016">
    <property type="protein sequence ID" value="PKV10748.1"/>
    <property type="molecule type" value="Genomic_DNA"/>
</dbReference>